<protein>
    <recommendedName>
        <fullName evidence="3">Esterase</fullName>
    </recommendedName>
</protein>
<dbReference type="Gene3D" id="3.40.50.1820">
    <property type="entry name" value="alpha/beta hydrolase"/>
    <property type="match status" value="1"/>
</dbReference>
<comment type="caution">
    <text evidence="1">The sequence shown here is derived from an EMBL/GenBank/DDBJ whole genome shotgun (WGS) entry which is preliminary data.</text>
</comment>
<evidence type="ECO:0000313" key="2">
    <source>
        <dbReference type="Proteomes" id="UP000004095"/>
    </source>
</evidence>
<dbReference type="InterPro" id="IPR029058">
    <property type="entry name" value="AB_hydrolase_fold"/>
</dbReference>
<evidence type="ECO:0008006" key="3">
    <source>
        <dbReference type="Google" id="ProtNLM"/>
    </source>
</evidence>
<dbReference type="ESTHER" id="9bact-a1zj37">
    <property type="family name" value="abh_upf00227"/>
</dbReference>
<proteinExistence type="predicted"/>
<dbReference type="Pfam" id="PF05728">
    <property type="entry name" value="UPF0227"/>
    <property type="match status" value="1"/>
</dbReference>
<dbReference type="OrthoDB" id="1438136at2"/>
<accession>A1ZJ37</accession>
<sequence length="163" mass="18400">MNLLYIHGLDSSPRPDKVAVLQSIADNVWAPQLNYRENPHTFTYLLDGAKKREINYIVGSSAGGFMGYWLAPHLQCKALLFNPALAFQSIIQQIVTPTTVASFQPFYSIILGGQDDVIPPQTTLDFLVEHNSPAQYQLDQIDSLGHQIDMQTYEYACYKYIVK</sequence>
<dbReference type="InterPro" id="IPR008886">
    <property type="entry name" value="UPF0227/Esterase_YqiA"/>
</dbReference>
<dbReference type="Proteomes" id="UP000004095">
    <property type="component" value="Unassembled WGS sequence"/>
</dbReference>
<dbReference type="RefSeq" id="WP_002695991.1">
    <property type="nucleotide sequence ID" value="NZ_AAWS01000010.1"/>
</dbReference>
<dbReference type="EMBL" id="AAWS01000010">
    <property type="protein sequence ID" value="EAY29573.1"/>
    <property type="molecule type" value="Genomic_DNA"/>
</dbReference>
<evidence type="ECO:0000313" key="1">
    <source>
        <dbReference type="EMBL" id="EAY29573.1"/>
    </source>
</evidence>
<gene>
    <name evidence="1" type="ORF">M23134_00457</name>
</gene>
<name>A1ZJ37_MICM2</name>
<dbReference type="SUPFAM" id="SSF53474">
    <property type="entry name" value="alpha/beta-Hydrolases"/>
    <property type="match status" value="1"/>
</dbReference>
<organism evidence="1 2">
    <name type="scientific">Microscilla marina ATCC 23134</name>
    <dbReference type="NCBI Taxonomy" id="313606"/>
    <lineage>
        <taxon>Bacteria</taxon>
        <taxon>Pseudomonadati</taxon>
        <taxon>Bacteroidota</taxon>
        <taxon>Cytophagia</taxon>
        <taxon>Cytophagales</taxon>
        <taxon>Microscillaceae</taxon>
        <taxon>Microscilla</taxon>
    </lineage>
</organism>
<dbReference type="AlphaFoldDB" id="A1ZJ37"/>
<keyword evidence="2" id="KW-1185">Reference proteome</keyword>
<dbReference type="eggNOG" id="COG3150">
    <property type="taxonomic scope" value="Bacteria"/>
</dbReference>
<reference evidence="1 2" key="1">
    <citation type="submission" date="2007-01" db="EMBL/GenBank/DDBJ databases">
        <authorList>
            <person name="Haygood M."/>
            <person name="Podell S."/>
            <person name="Anderson C."/>
            <person name="Hopkinson B."/>
            <person name="Roe K."/>
            <person name="Barbeau K."/>
            <person name="Gaasterland T."/>
            <person name="Ferriera S."/>
            <person name="Johnson J."/>
            <person name="Kravitz S."/>
            <person name="Beeson K."/>
            <person name="Sutton G."/>
            <person name="Rogers Y.-H."/>
            <person name="Friedman R."/>
            <person name="Frazier M."/>
            <person name="Venter J.C."/>
        </authorList>
    </citation>
    <scope>NUCLEOTIDE SEQUENCE [LARGE SCALE GENOMIC DNA]</scope>
    <source>
        <strain evidence="1 2">ATCC 23134</strain>
    </source>
</reference>